<evidence type="ECO:0000313" key="4">
    <source>
        <dbReference type="EMBL" id="MBH5146501.1"/>
    </source>
</evidence>
<evidence type="ECO:0000256" key="2">
    <source>
        <dbReference type="SAM" id="MobiDB-lite"/>
    </source>
</evidence>
<dbReference type="AlphaFoldDB" id="A0A8I1A3L6"/>
<evidence type="ECO:0000256" key="1">
    <source>
        <dbReference type="ARBA" id="ARBA00022630"/>
    </source>
</evidence>
<dbReference type="InterPro" id="IPR009075">
    <property type="entry name" value="AcylCo_DH/oxidase_C"/>
</dbReference>
<dbReference type="SUPFAM" id="SSF47203">
    <property type="entry name" value="Acyl-CoA dehydrogenase C-terminal domain-like"/>
    <property type="match status" value="1"/>
</dbReference>
<feature type="domain" description="Acyl-CoA dehydrogenase/oxidase C-terminal" evidence="3">
    <location>
        <begin position="1"/>
        <end position="69"/>
    </location>
</feature>
<sequence>MEDTTEFALNRRQFGGPVSDLQAIRFKLADVATQIETNRQIIYASTTVDSGGRCDLEATVVDYSASEMSEGPQARESRSTTVPDTQVSMRPNATGETPA</sequence>
<feature type="region of interest" description="Disordered" evidence="2">
    <location>
        <begin position="65"/>
        <end position="99"/>
    </location>
</feature>
<dbReference type="Gene3D" id="1.20.140.10">
    <property type="entry name" value="Butyryl-CoA Dehydrogenase, subunit A, domain 3"/>
    <property type="match status" value="1"/>
</dbReference>
<dbReference type="EMBL" id="JAECSB010000090">
    <property type="protein sequence ID" value="MBH5146501.1"/>
    <property type="molecule type" value="Genomic_DNA"/>
</dbReference>
<comment type="caution">
    <text evidence="4">The sequence shown here is derived from an EMBL/GenBank/DDBJ whole genome shotgun (WGS) entry which is preliminary data.</text>
</comment>
<reference evidence="4 5" key="1">
    <citation type="submission" date="2020-12" db="EMBL/GenBank/DDBJ databases">
        <title>Draft genome sequence of furan degrading bacterial strain FUR100.</title>
        <authorList>
            <person name="Woiski C."/>
        </authorList>
    </citation>
    <scope>NUCLEOTIDE SEQUENCE [LARGE SCALE GENOMIC DNA]</scope>
    <source>
        <strain evidence="4 5">FUR100</strain>
    </source>
</reference>
<dbReference type="Proteomes" id="UP000627573">
    <property type="component" value="Unassembled WGS sequence"/>
</dbReference>
<accession>A0A8I1A3L6</accession>
<keyword evidence="1" id="KW-0285">Flavoprotein</keyword>
<keyword evidence="5" id="KW-1185">Reference proteome</keyword>
<name>A0A8I1A3L6_RHOER</name>
<feature type="compositionally biased region" description="Polar residues" evidence="2">
    <location>
        <begin position="79"/>
        <end position="99"/>
    </location>
</feature>
<evidence type="ECO:0000259" key="3">
    <source>
        <dbReference type="Pfam" id="PF00441"/>
    </source>
</evidence>
<dbReference type="Pfam" id="PF00441">
    <property type="entry name" value="Acyl-CoA_dh_1"/>
    <property type="match status" value="1"/>
</dbReference>
<organism evidence="4 5">
    <name type="scientific">Rhodococcus erythropolis</name>
    <name type="common">Arthrobacter picolinophilus</name>
    <dbReference type="NCBI Taxonomy" id="1833"/>
    <lineage>
        <taxon>Bacteria</taxon>
        <taxon>Bacillati</taxon>
        <taxon>Actinomycetota</taxon>
        <taxon>Actinomycetes</taxon>
        <taxon>Mycobacteriales</taxon>
        <taxon>Nocardiaceae</taxon>
        <taxon>Rhodococcus</taxon>
        <taxon>Rhodococcus erythropolis group</taxon>
    </lineage>
</organism>
<proteinExistence type="predicted"/>
<dbReference type="RefSeq" id="WP_197942077.1">
    <property type="nucleotide sequence ID" value="NZ_JAECSB010000090.1"/>
</dbReference>
<protein>
    <recommendedName>
        <fullName evidence="3">Acyl-CoA dehydrogenase/oxidase C-terminal domain-containing protein</fullName>
    </recommendedName>
</protein>
<dbReference type="GO" id="GO:0016627">
    <property type="term" value="F:oxidoreductase activity, acting on the CH-CH group of donors"/>
    <property type="evidence" value="ECO:0007669"/>
    <property type="project" value="InterPro"/>
</dbReference>
<gene>
    <name evidence="4" type="ORF">I3517_28240</name>
</gene>
<dbReference type="InterPro" id="IPR036250">
    <property type="entry name" value="AcylCo_DH-like_C"/>
</dbReference>
<evidence type="ECO:0000313" key="5">
    <source>
        <dbReference type="Proteomes" id="UP000627573"/>
    </source>
</evidence>